<dbReference type="AlphaFoldDB" id="A0A3B9IJR8"/>
<feature type="transmembrane region" description="Helical" evidence="5">
    <location>
        <begin position="12"/>
        <end position="27"/>
    </location>
</feature>
<reference evidence="6 7" key="1">
    <citation type="journal article" date="2018" name="Nat. Biotechnol.">
        <title>A standardized bacterial taxonomy based on genome phylogeny substantially revises the tree of life.</title>
        <authorList>
            <person name="Parks D.H."/>
            <person name="Chuvochina M."/>
            <person name="Waite D.W."/>
            <person name="Rinke C."/>
            <person name="Skarshewski A."/>
            <person name="Chaumeil P.A."/>
            <person name="Hugenholtz P."/>
        </authorList>
    </citation>
    <scope>NUCLEOTIDE SEQUENCE [LARGE SCALE GENOMIC DNA]</scope>
    <source>
        <strain evidence="6">UBA8739</strain>
    </source>
</reference>
<dbReference type="InterPro" id="IPR007300">
    <property type="entry name" value="CidB/LrgB"/>
</dbReference>
<proteinExistence type="predicted"/>
<keyword evidence="2 5" id="KW-0812">Transmembrane</keyword>
<dbReference type="Pfam" id="PF04172">
    <property type="entry name" value="LrgB"/>
    <property type="match status" value="1"/>
</dbReference>
<feature type="transmembrane region" description="Helical" evidence="5">
    <location>
        <begin position="39"/>
        <end position="57"/>
    </location>
</feature>
<accession>A0A3B9IJR8</accession>
<evidence type="ECO:0000256" key="5">
    <source>
        <dbReference type="SAM" id="Phobius"/>
    </source>
</evidence>
<dbReference type="EMBL" id="DMAI01000170">
    <property type="protein sequence ID" value="HAE47968.1"/>
    <property type="molecule type" value="Genomic_DNA"/>
</dbReference>
<evidence type="ECO:0000256" key="4">
    <source>
        <dbReference type="ARBA" id="ARBA00023136"/>
    </source>
</evidence>
<dbReference type="GO" id="GO:0016787">
    <property type="term" value="F:hydrolase activity"/>
    <property type="evidence" value="ECO:0007669"/>
    <property type="project" value="UniProtKB-KW"/>
</dbReference>
<organism evidence="6 7">
    <name type="scientific">Tistrella mobilis</name>
    <dbReference type="NCBI Taxonomy" id="171437"/>
    <lineage>
        <taxon>Bacteria</taxon>
        <taxon>Pseudomonadati</taxon>
        <taxon>Pseudomonadota</taxon>
        <taxon>Alphaproteobacteria</taxon>
        <taxon>Geminicoccales</taxon>
        <taxon>Geminicoccaceae</taxon>
        <taxon>Tistrella</taxon>
    </lineage>
</organism>
<evidence type="ECO:0000313" key="6">
    <source>
        <dbReference type="EMBL" id="HAE47968.1"/>
    </source>
</evidence>
<evidence type="ECO:0000256" key="3">
    <source>
        <dbReference type="ARBA" id="ARBA00022989"/>
    </source>
</evidence>
<name>A0A3B9IJR8_9PROT</name>
<sequence>MTLPEDPATLLFWPAATIAFYIGARALNRIRPRWWSSPLLVTPALLILLATIMQAGYGDYNRGS</sequence>
<comment type="caution">
    <text evidence="6">The sequence shown here is derived from an EMBL/GenBank/DDBJ whole genome shotgun (WGS) entry which is preliminary data.</text>
</comment>
<dbReference type="Proteomes" id="UP000257706">
    <property type="component" value="Unassembled WGS sequence"/>
</dbReference>
<keyword evidence="3 5" id="KW-1133">Transmembrane helix</keyword>
<protein>
    <submittedName>
        <fullName evidence="6">Murein hydrolase effector protein LrgB</fullName>
    </submittedName>
</protein>
<comment type="subcellular location">
    <subcellularLocation>
        <location evidence="1">Membrane</location>
        <topology evidence="1">Multi-pass membrane protein</topology>
    </subcellularLocation>
</comment>
<evidence type="ECO:0000313" key="7">
    <source>
        <dbReference type="Proteomes" id="UP000257706"/>
    </source>
</evidence>
<feature type="non-terminal residue" evidence="6">
    <location>
        <position position="64"/>
    </location>
</feature>
<gene>
    <name evidence="6" type="ORF">DCK97_11155</name>
</gene>
<keyword evidence="6" id="KW-0378">Hydrolase</keyword>
<evidence type="ECO:0000256" key="1">
    <source>
        <dbReference type="ARBA" id="ARBA00004141"/>
    </source>
</evidence>
<evidence type="ECO:0000256" key="2">
    <source>
        <dbReference type="ARBA" id="ARBA00022692"/>
    </source>
</evidence>
<dbReference type="GO" id="GO:0016020">
    <property type="term" value="C:membrane"/>
    <property type="evidence" value="ECO:0007669"/>
    <property type="project" value="UniProtKB-SubCell"/>
</dbReference>
<keyword evidence="4 5" id="KW-0472">Membrane</keyword>